<reference evidence="1 2" key="1">
    <citation type="journal article" date="2019" name="Commun. Biol.">
        <title>The bagworm genome reveals a unique fibroin gene that provides high tensile strength.</title>
        <authorList>
            <person name="Kono N."/>
            <person name="Nakamura H."/>
            <person name="Ohtoshi R."/>
            <person name="Tomita M."/>
            <person name="Numata K."/>
            <person name="Arakawa K."/>
        </authorList>
    </citation>
    <scope>NUCLEOTIDE SEQUENCE [LARGE SCALE GENOMIC DNA]</scope>
</reference>
<gene>
    <name evidence="1" type="ORF">EVAR_75399_1</name>
</gene>
<evidence type="ECO:0000313" key="2">
    <source>
        <dbReference type="Proteomes" id="UP000299102"/>
    </source>
</evidence>
<proteinExistence type="predicted"/>
<organism evidence="1 2">
    <name type="scientific">Eumeta variegata</name>
    <name type="common">Bagworm moth</name>
    <name type="synonym">Eumeta japonica</name>
    <dbReference type="NCBI Taxonomy" id="151549"/>
    <lineage>
        <taxon>Eukaryota</taxon>
        <taxon>Metazoa</taxon>
        <taxon>Ecdysozoa</taxon>
        <taxon>Arthropoda</taxon>
        <taxon>Hexapoda</taxon>
        <taxon>Insecta</taxon>
        <taxon>Pterygota</taxon>
        <taxon>Neoptera</taxon>
        <taxon>Endopterygota</taxon>
        <taxon>Lepidoptera</taxon>
        <taxon>Glossata</taxon>
        <taxon>Ditrysia</taxon>
        <taxon>Tineoidea</taxon>
        <taxon>Psychidae</taxon>
        <taxon>Oiketicinae</taxon>
        <taxon>Eumeta</taxon>
    </lineage>
</organism>
<comment type="caution">
    <text evidence="1">The sequence shown here is derived from an EMBL/GenBank/DDBJ whole genome shotgun (WGS) entry which is preliminary data.</text>
</comment>
<evidence type="ECO:0000313" key="1">
    <source>
        <dbReference type="EMBL" id="GBP14805.1"/>
    </source>
</evidence>
<dbReference type="Proteomes" id="UP000299102">
    <property type="component" value="Unassembled WGS sequence"/>
</dbReference>
<dbReference type="EMBL" id="BGZK01000067">
    <property type="protein sequence ID" value="GBP14805.1"/>
    <property type="molecule type" value="Genomic_DNA"/>
</dbReference>
<sequence>MALCHGGRRICCRRQSVRHPLSDARVRFPPYWTLSLNLFSSAARSSRFTARMVLRPAGDTSYDKSAAYTVRVVNTTVRDPSVLSMLVSSVVVYDRIEFPRVGCEHFS</sequence>
<name>A0A4C1TL33_EUMVA</name>
<accession>A0A4C1TL33</accession>
<keyword evidence="2" id="KW-1185">Reference proteome</keyword>
<dbReference type="AlphaFoldDB" id="A0A4C1TL33"/>
<protein>
    <submittedName>
        <fullName evidence="1">Uncharacterized protein</fullName>
    </submittedName>
</protein>